<comment type="subcellular location">
    <subcellularLocation>
        <location evidence="11">Mitochondrion matrix</location>
    </subcellularLocation>
</comment>
<organism evidence="13 14">
    <name type="scientific">Schizosaccharomyces osmophilus</name>
    <dbReference type="NCBI Taxonomy" id="2545709"/>
    <lineage>
        <taxon>Eukaryota</taxon>
        <taxon>Fungi</taxon>
        <taxon>Dikarya</taxon>
        <taxon>Ascomycota</taxon>
        <taxon>Taphrinomycotina</taxon>
        <taxon>Schizosaccharomycetes</taxon>
        <taxon>Schizosaccharomycetales</taxon>
        <taxon>Schizosaccharomycetaceae</taxon>
        <taxon>Schizosaccharomyces</taxon>
    </lineage>
</organism>
<dbReference type="PANTHER" id="PTHR13693">
    <property type="entry name" value="CLASS II AMINOTRANSFERASE/8-AMINO-7-OXONONANOATE SYNTHASE"/>
    <property type="match status" value="1"/>
</dbReference>
<dbReference type="EC" id="2.3.1.37" evidence="11"/>
<proteinExistence type="inferred from homology"/>
<dbReference type="NCBIfam" id="TIGR01821">
    <property type="entry name" value="5aminolev_synth"/>
    <property type="match status" value="1"/>
</dbReference>
<comment type="similarity">
    <text evidence="4 10">Belongs to the class-II pyridoxal-phosphate-dependent aminotransferase family.</text>
</comment>
<dbReference type="PROSITE" id="PS00599">
    <property type="entry name" value="AA_TRANSFER_CLASS_2"/>
    <property type="match status" value="1"/>
</dbReference>
<dbReference type="Proteomes" id="UP001212411">
    <property type="component" value="Chromosome 3"/>
</dbReference>
<keyword evidence="5 11" id="KW-0808">Transferase</keyword>
<evidence type="ECO:0000256" key="3">
    <source>
        <dbReference type="ARBA" id="ARBA00005029"/>
    </source>
</evidence>
<comment type="cofactor">
    <cofactor evidence="1 10">
        <name>pyridoxal 5'-phosphate</name>
        <dbReference type="ChEBI" id="CHEBI:597326"/>
    </cofactor>
</comment>
<dbReference type="GeneID" id="80878097"/>
<dbReference type="Gene3D" id="3.40.640.10">
    <property type="entry name" value="Type I PLP-dependent aspartate aminotransferase-like (Major domain)"/>
    <property type="match status" value="1"/>
</dbReference>
<evidence type="ECO:0000256" key="2">
    <source>
        <dbReference type="ARBA" id="ARBA00003076"/>
    </source>
</evidence>
<reference evidence="13 14" key="1">
    <citation type="journal article" date="2023" name="G3 (Bethesda)">
        <title>A high-quality reference genome for the fission yeast Schizosaccharomyces osmophilus.</title>
        <authorList>
            <person name="Jia G.S."/>
            <person name="Zhang W.C."/>
            <person name="Liang Y."/>
            <person name="Liu X.H."/>
            <person name="Rhind N."/>
            <person name="Pidoux A."/>
            <person name="Brysch-Herzberg M."/>
            <person name="Du L.L."/>
        </authorList>
    </citation>
    <scope>NUCLEOTIDE SEQUENCE [LARGE SCALE GENOMIC DNA]</scope>
    <source>
        <strain evidence="13 14">CBS 15793</strain>
    </source>
</reference>
<evidence type="ECO:0000256" key="8">
    <source>
        <dbReference type="ARBA" id="ARBA00023315"/>
    </source>
</evidence>
<comment type="catalytic activity">
    <reaction evidence="9 11">
        <text>succinyl-CoA + glycine + H(+) = 5-aminolevulinate + CO2 + CoA</text>
        <dbReference type="Rhea" id="RHEA:12921"/>
        <dbReference type="ChEBI" id="CHEBI:15378"/>
        <dbReference type="ChEBI" id="CHEBI:16526"/>
        <dbReference type="ChEBI" id="CHEBI:57287"/>
        <dbReference type="ChEBI" id="CHEBI:57292"/>
        <dbReference type="ChEBI" id="CHEBI:57305"/>
        <dbReference type="ChEBI" id="CHEBI:356416"/>
        <dbReference type="EC" id="2.3.1.37"/>
    </reaction>
</comment>
<comment type="function">
    <text evidence="2">Catalyzes the synthesis of 5-aminolevulinate (ALA) from succinyl-CoA and glycine, the first and rate-limiting step in heme biosynthesis.</text>
</comment>
<feature type="domain" description="Aminotransferase class I/classII large" evidence="12">
    <location>
        <begin position="177"/>
        <end position="511"/>
    </location>
</feature>
<evidence type="ECO:0000256" key="11">
    <source>
        <dbReference type="RuleBase" id="RU910713"/>
    </source>
</evidence>
<dbReference type="GO" id="GO:0003870">
    <property type="term" value="F:5-aminolevulinate synthase activity"/>
    <property type="evidence" value="ECO:0007669"/>
    <property type="project" value="UniProtKB-EC"/>
</dbReference>
<dbReference type="InterPro" id="IPR004839">
    <property type="entry name" value="Aminotransferase_I/II_large"/>
</dbReference>
<gene>
    <name evidence="13" type="primary">hem1</name>
    <name evidence="13" type="ORF">SOMG_04628</name>
</gene>
<dbReference type="InterPro" id="IPR001917">
    <property type="entry name" value="Aminotrans_II_pyridoxalP_BS"/>
</dbReference>
<dbReference type="RefSeq" id="XP_056039369.1">
    <property type="nucleotide sequence ID" value="XM_056183408.1"/>
</dbReference>
<dbReference type="KEGG" id="som:SOMG_04628"/>
<dbReference type="InterPro" id="IPR015422">
    <property type="entry name" value="PyrdxlP-dep_Trfase_small"/>
</dbReference>
<dbReference type="PANTHER" id="PTHR13693:SF102">
    <property type="entry name" value="2-AMINO-3-KETOBUTYRATE COENZYME A LIGASE, MITOCHONDRIAL"/>
    <property type="match status" value="1"/>
</dbReference>
<name>A0AAE9WI02_9SCHI</name>
<comment type="pathway">
    <text evidence="3 11">Porphyrin-containing compound metabolism; protoporphyrin-IX biosynthesis; 5-aminolevulinate from glycine: step 1/1.</text>
</comment>
<evidence type="ECO:0000256" key="5">
    <source>
        <dbReference type="ARBA" id="ARBA00022679"/>
    </source>
</evidence>
<dbReference type="GO" id="GO:0006782">
    <property type="term" value="P:protoporphyrinogen IX biosynthetic process"/>
    <property type="evidence" value="ECO:0007669"/>
    <property type="project" value="UniProtKB-UniRule"/>
</dbReference>
<sequence length="558" mass="60934">MERVVKLATKRCPFVSKTDATTLRRMMGAGLVRAGAHCPIMGGALPAGDQHAFTGKRGFKSHSKHMAKEPSLEEIHLKAGVSDRSSGMCRHAQAVKEAATKPDEVASIHQETLPGAARQAYGVSPAGAPRFDYETFYEEELQKKLRDKSYRYFNNINRLAHEYPLAHLADPNTRVQVWCSNDYLNMGGHKKVSDAMHRCIDKYGGGAGGTRNIAGHNQHAMRLEESIADLHLKPSALIFGSCYVANDATLSTLGRKLPNCVFLSDEMNHASMIHGIRNSRCEKIIFKHNNLADLEAKLASLPINRPKVIAFESIYSMSGNVAPISEICDLAKKYGALTFLDEVHAVGMYGPRGGGVAEETPGLLDKVDIITGTLAKSYGCVGGYIAGSSRLVDMIRSLAPGFIFTTSLPPHVMVGALTAIEHLKTSNVEREQQRSAVRRVKQSLSEIGIPVLSNDTHIVPAMVGDAEIAKLASDSLLQEHHIYVQSINSPTVNVGTERLRITPTPAHNTEKYVQSLTGAMDQVWRKYKVSRLDGWANRGIDVGRLCKFPVLPFSTSGL</sequence>
<dbReference type="GO" id="GO:0030170">
    <property type="term" value="F:pyridoxal phosphate binding"/>
    <property type="evidence" value="ECO:0007669"/>
    <property type="project" value="UniProtKB-UniRule"/>
</dbReference>
<dbReference type="EMBL" id="CP115613">
    <property type="protein sequence ID" value="WBW75126.1"/>
    <property type="molecule type" value="Genomic_DNA"/>
</dbReference>
<evidence type="ECO:0000256" key="10">
    <source>
        <dbReference type="RuleBase" id="RU003693"/>
    </source>
</evidence>
<dbReference type="GO" id="GO:0005759">
    <property type="term" value="C:mitochondrial matrix"/>
    <property type="evidence" value="ECO:0007669"/>
    <property type="project" value="UniProtKB-SubCell"/>
</dbReference>
<keyword evidence="11" id="KW-0496">Mitochondrion</keyword>
<evidence type="ECO:0000256" key="4">
    <source>
        <dbReference type="ARBA" id="ARBA00008392"/>
    </source>
</evidence>
<evidence type="ECO:0000256" key="6">
    <source>
        <dbReference type="ARBA" id="ARBA00022898"/>
    </source>
</evidence>
<dbReference type="SUPFAM" id="SSF53383">
    <property type="entry name" value="PLP-dependent transferases"/>
    <property type="match status" value="1"/>
</dbReference>
<keyword evidence="14" id="KW-1185">Reference proteome</keyword>
<dbReference type="FunFam" id="3.40.640.10:FF:000006">
    <property type="entry name" value="5-aminolevulinate synthase, mitochondrial"/>
    <property type="match status" value="1"/>
</dbReference>
<accession>A0AAE9WI02</accession>
<evidence type="ECO:0000313" key="14">
    <source>
        <dbReference type="Proteomes" id="UP001212411"/>
    </source>
</evidence>
<evidence type="ECO:0000259" key="12">
    <source>
        <dbReference type="Pfam" id="PF00155"/>
    </source>
</evidence>
<keyword evidence="6 10" id="KW-0663">Pyridoxal phosphate</keyword>
<dbReference type="Gene3D" id="3.90.1150.10">
    <property type="entry name" value="Aspartate Aminotransferase, domain 1"/>
    <property type="match status" value="1"/>
</dbReference>
<dbReference type="InterPro" id="IPR010961">
    <property type="entry name" value="4pyrrol_synth_NH2levulA_synth"/>
</dbReference>
<evidence type="ECO:0000313" key="13">
    <source>
        <dbReference type="EMBL" id="WBW75126.1"/>
    </source>
</evidence>
<evidence type="ECO:0000256" key="7">
    <source>
        <dbReference type="ARBA" id="ARBA00023133"/>
    </source>
</evidence>
<evidence type="ECO:0000256" key="1">
    <source>
        <dbReference type="ARBA" id="ARBA00001933"/>
    </source>
</evidence>
<dbReference type="InterPro" id="IPR050087">
    <property type="entry name" value="AON_synthase_class-II"/>
</dbReference>
<keyword evidence="8 11" id="KW-0012">Acyltransferase</keyword>
<dbReference type="Pfam" id="PF00155">
    <property type="entry name" value="Aminotran_1_2"/>
    <property type="match status" value="1"/>
</dbReference>
<dbReference type="InterPro" id="IPR015421">
    <property type="entry name" value="PyrdxlP-dep_Trfase_major"/>
</dbReference>
<dbReference type="AlphaFoldDB" id="A0AAE9WI02"/>
<dbReference type="InterPro" id="IPR015424">
    <property type="entry name" value="PyrdxlP-dep_Trfase"/>
</dbReference>
<dbReference type="CDD" id="cd06454">
    <property type="entry name" value="KBL_like"/>
    <property type="match status" value="1"/>
</dbReference>
<keyword evidence="7 11" id="KW-0350">Heme biosynthesis</keyword>
<protein>
    <recommendedName>
        <fullName evidence="11">5-aminolevulinate synthase</fullName>
        <ecNumber evidence="11">2.3.1.37</ecNumber>
    </recommendedName>
    <alternativeName>
        <fullName evidence="11">5-aminolevulinic acid synthase</fullName>
    </alternativeName>
    <alternativeName>
        <fullName evidence="11">Delta-ALA synthase</fullName>
    </alternativeName>
    <alternativeName>
        <fullName evidence="11">Delta-aminolevulinate synthase</fullName>
    </alternativeName>
</protein>
<evidence type="ECO:0000256" key="9">
    <source>
        <dbReference type="ARBA" id="ARBA00047654"/>
    </source>
</evidence>